<dbReference type="PANTHER" id="PTHR31126">
    <property type="entry name" value="TYROSINE-PROTEIN PHOSPHATASE"/>
    <property type="match status" value="1"/>
</dbReference>
<dbReference type="EMBL" id="UOFG01000120">
    <property type="protein sequence ID" value="VAW60332.1"/>
    <property type="molecule type" value="Genomic_DNA"/>
</dbReference>
<evidence type="ECO:0000313" key="8">
    <source>
        <dbReference type="EMBL" id="VAW60332.1"/>
    </source>
</evidence>
<evidence type="ECO:0000259" key="7">
    <source>
        <dbReference type="PROSITE" id="PS50056"/>
    </source>
</evidence>
<evidence type="ECO:0000256" key="4">
    <source>
        <dbReference type="ARBA" id="ARBA00047342"/>
    </source>
</evidence>
<dbReference type="PROSITE" id="PS50056">
    <property type="entry name" value="TYR_PHOSPHATASE_2"/>
    <property type="match status" value="1"/>
</dbReference>
<comment type="catalytic activity">
    <reaction evidence="5">
        <text>1,5-bis(diphospho)-1D-myo-inositol 2,3,4,6-tetrakisphosphate + H2O = 1-diphospho-1D-myo-inositol 2,3,4,5,6-pentakisphosphate + phosphate + 2 H(+)</text>
        <dbReference type="Rhea" id="RHEA:79699"/>
        <dbReference type="ChEBI" id="CHEBI:15377"/>
        <dbReference type="ChEBI" id="CHEBI:15378"/>
        <dbReference type="ChEBI" id="CHEBI:43474"/>
        <dbReference type="ChEBI" id="CHEBI:74946"/>
        <dbReference type="ChEBI" id="CHEBI:77983"/>
        <dbReference type="EC" id="3.6.1.52"/>
    </reaction>
    <physiologicalReaction direction="left-to-right" evidence="5">
        <dbReference type="Rhea" id="RHEA:79700"/>
    </physiologicalReaction>
</comment>
<dbReference type="PROSITE" id="PS00383">
    <property type="entry name" value="TYR_PHOSPHATASE_1"/>
    <property type="match status" value="1"/>
</dbReference>
<keyword evidence="2" id="KW-0378">Hydrolase</keyword>
<dbReference type="EC" id="3.6.1.52" evidence="1"/>
<name>A0A3B0XA25_9ZZZZ</name>
<dbReference type="GO" id="GO:0008486">
    <property type="term" value="F:diphosphoinositol-polyphosphate diphosphatase activity"/>
    <property type="evidence" value="ECO:0007669"/>
    <property type="project" value="UniProtKB-EC"/>
</dbReference>
<evidence type="ECO:0000256" key="5">
    <source>
        <dbReference type="ARBA" id="ARBA00047927"/>
    </source>
</evidence>
<reference evidence="8" key="1">
    <citation type="submission" date="2018-06" db="EMBL/GenBank/DDBJ databases">
        <authorList>
            <person name="Zhirakovskaya E."/>
        </authorList>
    </citation>
    <scope>NUCLEOTIDE SEQUENCE</scope>
</reference>
<dbReference type="SUPFAM" id="SSF52799">
    <property type="entry name" value="(Phosphotyrosine protein) phosphatases II"/>
    <property type="match status" value="1"/>
</dbReference>
<protein>
    <recommendedName>
        <fullName evidence="1">diphosphoinositol-polyphosphate diphosphatase</fullName>
        <ecNumber evidence="1">3.6.1.52</ecNumber>
    </recommendedName>
</protein>
<dbReference type="InterPro" id="IPR020422">
    <property type="entry name" value="TYR_PHOSPHATASE_DUAL_dom"/>
</dbReference>
<evidence type="ECO:0000259" key="6">
    <source>
        <dbReference type="PROSITE" id="PS50054"/>
    </source>
</evidence>
<comment type="similarity">
    <text evidence="3">Belongs to the protein-tyrosine phosphatase family. Atypical dual-specificity phosphatase Siw14-like subfamily.</text>
</comment>
<dbReference type="PANTHER" id="PTHR31126:SF72">
    <property type="entry name" value="DUAL SPECIFICITY PROTEIN PHOSPHATASE TPBA"/>
    <property type="match status" value="1"/>
</dbReference>
<evidence type="ECO:0000256" key="1">
    <source>
        <dbReference type="ARBA" id="ARBA00012527"/>
    </source>
</evidence>
<dbReference type="Gene3D" id="3.90.190.10">
    <property type="entry name" value="Protein tyrosine phosphatase superfamily"/>
    <property type="match status" value="1"/>
</dbReference>
<dbReference type="InterPro" id="IPR029021">
    <property type="entry name" value="Prot-tyrosine_phosphatase-like"/>
</dbReference>
<proteinExistence type="inferred from homology"/>
<dbReference type="PROSITE" id="PS50054">
    <property type="entry name" value="TYR_PHOSPHATASE_DUAL"/>
    <property type="match status" value="1"/>
</dbReference>
<dbReference type="InterPro" id="IPR016130">
    <property type="entry name" value="Tyr_Pase_AS"/>
</dbReference>
<sequence>MLKKVLILLLIIQPVAFSEVRLRPEGWATRVIGTKLDNFYQMDAGVFRSEQPDTESFDLIEKSGIKEVLNLRQHHTDVDETKKTKLVLHQIKVDTGKVSYQQIFQALEIIKNADGPILLHCWHGSDRTGVISASYRMVFQNWSRDQAIDEFKNGGYGYHQIVYPQLINVIQNLDVASFRKKLGISRDR</sequence>
<evidence type="ECO:0000256" key="2">
    <source>
        <dbReference type="ARBA" id="ARBA00022801"/>
    </source>
</evidence>
<dbReference type="Pfam" id="PF03162">
    <property type="entry name" value="Y_phosphatase2"/>
    <property type="match status" value="1"/>
</dbReference>
<feature type="domain" description="Tyrosine specific protein phosphatases" evidence="7">
    <location>
        <begin position="101"/>
        <end position="153"/>
    </location>
</feature>
<comment type="catalytic activity">
    <reaction evidence="4">
        <text>5-diphospho-1D-myo-inositol 1,2,3,4,6-pentakisphosphate + H2O = 1D-myo-inositol hexakisphosphate + phosphate + H(+)</text>
        <dbReference type="Rhea" id="RHEA:22384"/>
        <dbReference type="ChEBI" id="CHEBI:15377"/>
        <dbReference type="ChEBI" id="CHEBI:15378"/>
        <dbReference type="ChEBI" id="CHEBI:43474"/>
        <dbReference type="ChEBI" id="CHEBI:58130"/>
        <dbReference type="ChEBI" id="CHEBI:58628"/>
        <dbReference type="EC" id="3.6.1.52"/>
    </reaction>
    <physiologicalReaction direction="left-to-right" evidence="4">
        <dbReference type="Rhea" id="RHEA:22385"/>
    </physiologicalReaction>
</comment>
<organism evidence="8">
    <name type="scientific">hydrothermal vent metagenome</name>
    <dbReference type="NCBI Taxonomy" id="652676"/>
    <lineage>
        <taxon>unclassified sequences</taxon>
        <taxon>metagenomes</taxon>
        <taxon>ecological metagenomes</taxon>
    </lineage>
</organism>
<accession>A0A3B0XA25</accession>
<dbReference type="AlphaFoldDB" id="A0A3B0XA25"/>
<dbReference type="GO" id="GO:0016791">
    <property type="term" value="F:phosphatase activity"/>
    <property type="evidence" value="ECO:0007669"/>
    <property type="project" value="TreeGrafter"/>
</dbReference>
<gene>
    <name evidence="8" type="ORF">MNBD_GAMMA11-2575</name>
</gene>
<dbReference type="InterPro" id="IPR004861">
    <property type="entry name" value="Siw14-like"/>
</dbReference>
<evidence type="ECO:0000256" key="3">
    <source>
        <dbReference type="ARBA" id="ARBA00044949"/>
    </source>
</evidence>
<feature type="domain" description="Tyrosine-protein phosphatase" evidence="6">
    <location>
        <begin position="38"/>
        <end position="182"/>
    </location>
</feature>
<dbReference type="InterPro" id="IPR000387">
    <property type="entry name" value="Tyr_Pase_dom"/>
</dbReference>